<keyword evidence="3" id="KW-1185">Reference proteome</keyword>
<evidence type="ECO:0000256" key="1">
    <source>
        <dbReference type="SAM" id="Phobius"/>
    </source>
</evidence>
<dbReference type="EMBL" id="JAWDGP010003217">
    <property type="protein sequence ID" value="KAK3776367.1"/>
    <property type="molecule type" value="Genomic_DNA"/>
</dbReference>
<comment type="caution">
    <text evidence="2">The sequence shown here is derived from an EMBL/GenBank/DDBJ whole genome shotgun (WGS) entry which is preliminary data.</text>
</comment>
<evidence type="ECO:0000313" key="3">
    <source>
        <dbReference type="Proteomes" id="UP001283361"/>
    </source>
</evidence>
<name>A0AAE0ZXD9_9GAST</name>
<protein>
    <submittedName>
        <fullName evidence="2">Uncharacterized protein</fullName>
    </submittedName>
</protein>
<accession>A0AAE0ZXD9</accession>
<keyword evidence="1" id="KW-0812">Transmembrane</keyword>
<proteinExistence type="predicted"/>
<sequence>MCLISVKALAKHLASTMVLRVQCSMNNYNNYWVAIEKCGNTHSHLTAPPLCAPTSTETARRHSNVRRLGGRILVHIETIYILLATIYRSWGHMVHAPPMGMQGALTSSSFAFKSQRCPHNLFNPWRHS</sequence>
<keyword evidence="1" id="KW-1133">Transmembrane helix</keyword>
<dbReference type="Proteomes" id="UP001283361">
    <property type="component" value="Unassembled WGS sequence"/>
</dbReference>
<organism evidence="2 3">
    <name type="scientific">Elysia crispata</name>
    <name type="common">lettuce slug</name>
    <dbReference type="NCBI Taxonomy" id="231223"/>
    <lineage>
        <taxon>Eukaryota</taxon>
        <taxon>Metazoa</taxon>
        <taxon>Spiralia</taxon>
        <taxon>Lophotrochozoa</taxon>
        <taxon>Mollusca</taxon>
        <taxon>Gastropoda</taxon>
        <taxon>Heterobranchia</taxon>
        <taxon>Euthyneura</taxon>
        <taxon>Panpulmonata</taxon>
        <taxon>Sacoglossa</taxon>
        <taxon>Placobranchoidea</taxon>
        <taxon>Plakobranchidae</taxon>
        <taxon>Elysia</taxon>
    </lineage>
</organism>
<feature type="transmembrane region" description="Helical" evidence="1">
    <location>
        <begin position="68"/>
        <end position="90"/>
    </location>
</feature>
<evidence type="ECO:0000313" key="2">
    <source>
        <dbReference type="EMBL" id="KAK3776367.1"/>
    </source>
</evidence>
<dbReference type="AlphaFoldDB" id="A0AAE0ZXD9"/>
<keyword evidence="1" id="KW-0472">Membrane</keyword>
<reference evidence="2" key="1">
    <citation type="journal article" date="2023" name="G3 (Bethesda)">
        <title>A reference genome for the long-term kleptoplast-retaining sea slug Elysia crispata morphotype clarki.</title>
        <authorList>
            <person name="Eastman K.E."/>
            <person name="Pendleton A.L."/>
            <person name="Shaikh M.A."/>
            <person name="Suttiyut T."/>
            <person name="Ogas R."/>
            <person name="Tomko P."/>
            <person name="Gavelis G."/>
            <person name="Widhalm J.R."/>
            <person name="Wisecaver J.H."/>
        </authorList>
    </citation>
    <scope>NUCLEOTIDE SEQUENCE</scope>
    <source>
        <strain evidence="2">ECLA1</strain>
    </source>
</reference>
<gene>
    <name evidence="2" type="ORF">RRG08_059154</name>
</gene>